<evidence type="ECO:0000256" key="2">
    <source>
        <dbReference type="SAM" id="Phobius"/>
    </source>
</evidence>
<protein>
    <submittedName>
        <fullName evidence="3">Uncharacterized protein</fullName>
    </submittedName>
</protein>
<proteinExistence type="predicted"/>
<evidence type="ECO:0000313" key="3">
    <source>
        <dbReference type="EMBL" id="KAK7350199.1"/>
    </source>
</evidence>
<accession>A0AAN9MC85</accession>
<feature type="transmembrane region" description="Helical" evidence="2">
    <location>
        <begin position="79"/>
        <end position="99"/>
    </location>
</feature>
<keyword evidence="2" id="KW-0812">Transmembrane</keyword>
<name>A0AAN9MC85_CANGL</name>
<feature type="region of interest" description="Disordered" evidence="1">
    <location>
        <begin position="153"/>
        <end position="189"/>
    </location>
</feature>
<feature type="compositionally biased region" description="Basic residues" evidence="1">
    <location>
        <begin position="163"/>
        <end position="173"/>
    </location>
</feature>
<evidence type="ECO:0000256" key="1">
    <source>
        <dbReference type="SAM" id="MobiDB-lite"/>
    </source>
</evidence>
<keyword evidence="2" id="KW-0472">Membrane</keyword>
<reference evidence="3 4" key="1">
    <citation type="submission" date="2024-01" db="EMBL/GenBank/DDBJ databases">
        <title>The genomes of 5 underutilized Papilionoideae crops provide insights into root nodulation and disease resistanc.</title>
        <authorList>
            <person name="Jiang F."/>
        </authorList>
    </citation>
    <scope>NUCLEOTIDE SEQUENCE [LARGE SCALE GENOMIC DNA]</scope>
    <source>
        <strain evidence="3">LVBAO_FW01</strain>
        <tissue evidence="3">Leaves</tissue>
    </source>
</reference>
<dbReference type="AlphaFoldDB" id="A0AAN9MC85"/>
<comment type="caution">
    <text evidence="3">The sequence shown here is derived from an EMBL/GenBank/DDBJ whole genome shotgun (WGS) entry which is preliminary data.</text>
</comment>
<feature type="compositionally biased region" description="Polar residues" evidence="1">
    <location>
        <begin position="180"/>
        <end position="189"/>
    </location>
</feature>
<keyword evidence="4" id="KW-1185">Reference proteome</keyword>
<organism evidence="3 4">
    <name type="scientific">Canavalia gladiata</name>
    <name type="common">Sword bean</name>
    <name type="synonym">Dolichos gladiatus</name>
    <dbReference type="NCBI Taxonomy" id="3824"/>
    <lineage>
        <taxon>Eukaryota</taxon>
        <taxon>Viridiplantae</taxon>
        <taxon>Streptophyta</taxon>
        <taxon>Embryophyta</taxon>
        <taxon>Tracheophyta</taxon>
        <taxon>Spermatophyta</taxon>
        <taxon>Magnoliopsida</taxon>
        <taxon>eudicotyledons</taxon>
        <taxon>Gunneridae</taxon>
        <taxon>Pentapetalae</taxon>
        <taxon>rosids</taxon>
        <taxon>fabids</taxon>
        <taxon>Fabales</taxon>
        <taxon>Fabaceae</taxon>
        <taxon>Papilionoideae</taxon>
        <taxon>50 kb inversion clade</taxon>
        <taxon>NPAAA clade</taxon>
        <taxon>indigoferoid/millettioid clade</taxon>
        <taxon>Phaseoleae</taxon>
        <taxon>Canavalia</taxon>
    </lineage>
</organism>
<sequence length="189" mass="21017">MPTPLCTLVHCSQGYLRFAWANMHASLDSATSSLRTTKNQRREESMTYALLTSTGIPDPWDIVITCKSYCGYMQELLDISWLLFAQIILGIGTSSSGVARRMMNMRRESFGTTEATRSQARKIFRVISDHTNLDDQCTSAADLVLASMGVSSMVHPPPSTDKKPRKAKTHRIPFLKASPRTKSSLPPFS</sequence>
<dbReference type="EMBL" id="JAYMYQ010000002">
    <property type="protein sequence ID" value="KAK7350199.1"/>
    <property type="molecule type" value="Genomic_DNA"/>
</dbReference>
<keyword evidence="2" id="KW-1133">Transmembrane helix</keyword>
<dbReference type="Proteomes" id="UP001367508">
    <property type="component" value="Unassembled WGS sequence"/>
</dbReference>
<gene>
    <name evidence="3" type="ORF">VNO77_08449</name>
</gene>
<evidence type="ECO:0000313" key="4">
    <source>
        <dbReference type="Proteomes" id="UP001367508"/>
    </source>
</evidence>